<dbReference type="InterPro" id="IPR045361">
    <property type="entry name" value="CIS_tube_prot_N"/>
</dbReference>
<dbReference type="STRING" id="1679444.PYTT_1294"/>
<dbReference type="Proteomes" id="UP000176204">
    <property type="component" value="Chromosome I"/>
</dbReference>
<dbReference type="Pfam" id="PF19266">
    <property type="entry name" value="CIS_tube"/>
    <property type="match status" value="1"/>
</dbReference>
<sequence length="220" mass="24896">MEFLSLFSYTDVNYSQEHKAKLTLPLNPESLKFEKGIVYQEDKALGTTNGNNVFEKYKPEILAFAFIVDCTGVVEGTRKEDRVYDKIKALEDSVYSYNSEGHRPSYVIIVYGTLVFKGQLDSMKVEYTLFNTSGIPLRAKVELSFSGFRSSGEDKKMFTKLSPDMSRIIVMKESDTLACLCYRIYGDSLFAGEVARFNNLNGFRDIPAGTSILFPPLKKE</sequence>
<evidence type="ECO:0000259" key="1">
    <source>
        <dbReference type="Pfam" id="PF19266"/>
    </source>
</evidence>
<evidence type="ECO:0000313" key="3">
    <source>
        <dbReference type="Proteomes" id="UP000176204"/>
    </source>
</evidence>
<protein>
    <recommendedName>
        <fullName evidence="1">Contractile injection system tube protein N-terminal domain-containing protein</fullName>
    </recommendedName>
</protein>
<dbReference type="RefSeq" id="WP_067775492.1">
    <property type="nucleotide sequence ID" value="NZ_LIGX01000022.1"/>
</dbReference>
<dbReference type="OrthoDB" id="9815939at2"/>
<evidence type="ECO:0000313" key="2">
    <source>
        <dbReference type="EMBL" id="SEH86402.1"/>
    </source>
</evidence>
<accession>A0A1C7PBV8</accession>
<keyword evidence="3" id="KW-1185">Reference proteome</keyword>
<reference evidence="3" key="1">
    <citation type="submission" date="2016-09" db="EMBL/GenBank/DDBJ databases">
        <authorList>
            <person name="Koehorst J."/>
        </authorList>
    </citation>
    <scope>NUCLEOTIDE SEQUENCE [LARGE SCALE GENOMIC DNA]</scope>
</reference>
<feature type="domain" description="Contractile injection system tube protein N-terminal" evidence="1">
    <location>
        <begin position="4"/>
        <end position="153"/>
    </location>
</feature>
<proteinExistence type="predicted"/>
<organism evidence="2 3">
    <name type="scientific">Akkermansia glycaniphila</name>
    <dbReference type="NCBI Taxonomy" id="1679444"/>
    <lineage>
        <taxon>Bacteria</taxon>
        <taxon>Pseudomonadati</taxon>
        <taxon>Verrucomicrobiota</taxon>
        <taxon>Verrucomicrobiia</taxon>
        <taxon>Verrucomicrobiales</taxon>
        <taxon>Akkermansiaceae</taxon>
        <taxon>Akkermansia</taxon>
    </lineage>
</organism>
<name>A0A1C7PBV8_9BACT</name>
<gene>
    <name evidence="2" type="ORF">PYTT_1294</name>
</gene>
<dbReference type="AlphaFoldDB" id="A0A1C7PBV8"/>
<dbReference type="KEGG" id="agl:PYTT_1294"/>
<dbReference type="EMBL" id="LT629973">
    <property type="protein sequence ID" value="SEH86402.1"/>
    <property type="molecule type" value="Genomic_DNA"/>
</dbReference>